<protein>
    <submittedName>
        <fullName evidence="1">Uncharacterized protein</fullName>
    </submittedName>
</protein>
<sequence length="74" mass="8601">MRPLFLSLALPSQQVEMNFNEHCPEGSFDICYQPRIEGIPYQQGIHDYGAAQRYPLSRTLLRESQRRPPDLPRA</sequence>
<organism evidence="1 2">
    <name type="scientific">Azorhizophilus paspali</name>
    <name type="common">Azotobacter paspali</name>
    <dbReference type="NCBI Taxonomy" id="69963"/>
    <lineage>
        <taxon>Bacteria</taxon>
        <taxon>Pseudomonadati</taxon>
        <taxon>Pseudomonadota</taxon>
        <taxon>Gammaproteobacteria</taxon>
        <taxon>Pseudomonadales</taxon>
        <taxon>Pseudomonadaceae</taxon>
        <taxon>Azorhizophilus</taxon>
    </lineage>
</organism>
<gene>
    <name evidence="1" type="ORF">ACFFGX_16185</name>
</gene>
<name>A0ABV6SPI0_AZOPA</name>
<evidence type="ECO:0000313" key="2">
    <source>
        <dbReference type="Proteomes" id="UP001589891"/>
    </source>
</evidence>
<dbReference type="Proteomes" id="UP001589891">
    <property type="component" value="Unassembled WGS sequence"/>
</dbReference>
<accession>A0ABV6SPI0</accession>
<dbReference type="EMBL" id="JBHLSS010000101">
    <property type="protein sequence ID" value="MFC0711026.1"/>
    <property type="molecule type" value="Genomic_DNA"/>
</dbReference>
<proteinExistence type="predicted"/>
<evidence type="ECO:0000313" key="1">
    <source>
        <dbReference type="EMBL" id="MFC0711026.1"/>
    </source>
</evidence>
<comment type="caution">
    <text evidence="1">The sequence shown here is derived from an EMBL/GenBank/DDBJ whole genome shotgun (WGS) entry which is preliminary data.</text>
</comment>
<keyword evidence="2" id="KW-1185">Reference proteome</keyword>
<reference evidence="1 2" key="1">
    <citation type="submission" date="2024-09" db="EMBL/GenBank/DDBJ databases">
        <authorList>
            <person name="Sun Q."/>
            <person name="Mori K."/>
        </authorList>
    </citation>
    <scope>NUCLEOTIDE SEQUENCE [LARGE SCALE GENOMIC DNA]</scope>
    <source>
        <strain evidence="1 2">NCAIM B.01794</strain>
    </source>
</reference>
<dbReference type="RefSeq" id="WP_377968925.1">
    <property type="nucleotide sequence ID" value="NZ_JBHUKG010000001.1"/>
</dbReference>